<dbReference type="Gene3D" id="1.10.10.60">
    <property type="entry name" value="Homeodomain-like"/>
    <property type="match status" value="1"/>
</dbReference>
<evidence type="ECO:0000313" key="6">
    <source>
        <dbReference type="Proteomes" id="UP001162156"/>
    </source>
</evidence>
<dbReference type="PANTHER" id="PTHR19303:SF74">
    <property type="entry name" value="POGO TRANSPOSABLE ELEMENT WITH KRAB DOMAIN"/>
    <property type="match status" value="1"/>
</dbReference>
<keyword evidence="2" id="KW-0238">DNA-binding</keyword>
<dbReference type="Pfam" id="PF03184">
    <property type="entry name" value="DDE_1"/>
    <property type="match status" value="1"/>
</dbReference>
<dbReference type="InterPro" id="IPR050863">
    <property type="entry name" value="CenT-Element_Derived"/>
</dbReference>
<comment type="caution">
    <text evidence="5">The sequence shown here is derived from an EMBL/GenBank/DDBJ whole genome shotgun (WGS) entry which is preliminary data.</text>
</comment>
<feature type="compositionally biased region" description="Basic residues" evidence="3">
    <location>
        <begin position="547"/>
        <end position="561"/>
    </location>
</feature>
<evidence type="ECO:0000256" key="3">
    <source>
        <dbReference type="SAM" id="MobiDB-lite"/>
    </source>
</evidence>
<dbReference type="Pfam" id="PF03221">
    <property type="entry name" value="HTH_Tnp_Tc5"/>
    <property type="match status" value="1"/>
</dbReference>
<dbReference type="InterPro" id="IPR006600">
    <property type="entry name" value="HTH_CenpB_DNA-bd_dom"/>
</dbReference>
<feature type="compositionally biased region" description="Polar residues" evidence="3">
    <location>
        <begin position="484"/>
        <end position="524"/>
    </location>
</feature>
<feature type="domain" description="HTH CENPB-type" evidence="4">
    <location>
        <begin position="133"/>
        <end position="210"/>
    </location>
</feature>
<protein>
    <recommendedName>
        <fullName evidence="4">HTH CENPB-type domain-containing protein</fullName>
    </recommendedName>
</protein>
<gene>
    <name evidence="5" type="ORF">NQ314_010108</name>
</gene>
<evidence type="ECO:0000256" key="2">
    <source>
        <dbReference type="ARBA" id="ARBA00023125"/>
    </source>
</evidence>
<accession>A0AAV8XTE2</accession>
<dbReference type="AlphaFoldDB" id="A0AAV8XTE2"/>
<reference evidence="5" key="1">
    <citation type="journal article" date="2023" name="Insect Mol. Biol.">
        <title>Genome sequencing provides insights into the evolution of gene families encoding plant cell wall-degrading enzymes in longhorned beetles.</title>
        <authorList>
            <person name="Shin N.R."/>
            <person name="Okamura Y."/>
            <person name="Kirsch R."/>
            <person name="Pauchet Y."/>
        </authorList>
    </citation>
    <scope>NUCLEOTIDE SEQUENCE</scope>
    <source>
        <strain evidence="5">RBIC_L_NR</strain>
    </source>
</reference>
<proteinExistence type="predicted"/>
<evidence type="ECO:0000256" key="1">
    <source>
        <dbReference type="ARBA" id="ARBA00004123"/>
    </source>
</evidence>
<dbReference type="EMBL" id="JANEYF010002786">
    <property type="protein sequence ID" value="KAJ8942275.1"/>
    <property type="molecule type" value="Genomic_DNA"/>
</dbReference>
<keyword evidence="6" id="KW-1185">Reference proteome</keyword>
<dbReference type="PROSITE" id="PS51253">
    <property type="entry name" value="HTH_CENPB"/>
    <property type="match status" value="1"/>
</dbReference>
<dbReference type="Gene3D" id="3.30.420.10">
    <property type="entry name" value="Ribonuclease H-like superfamily/Ribonuclease H"/>
    <property type="match status" value="1"/>
</dbReference>
<dbReference type="InterPro" id="IPR009057">
    <property type="entry name" value="Homeodomain-like_sf"/>
</dbReference>
<dbReference type="GO" id="GO:0003677">
    <property type="term" value="F:DNA binding"/>
    <property type="evidence" value="ECO:0007669"/>
    <property type="project" value="UniProtKB-KW"/>
</dbReference>
<evidence type="ECO:0000313" key="5">
    <source>
        <dbReference type="EMBL" id="KAJ8942275.1"/>
    </source>
</evidence>
<dbReference type="SUPFAM" id="SSF46689">
    <property type="entry name" value="Homeodomain-like"/>
    <property type="match status" value="1"/>
</dbReference>
<dbReference type="InterPro" id="IPR004875">
    <property type="entry name" value="DDE_SF_endonuclease_dom"/>
</dbReference>
<feature type="compositionally biased region" description="Basic residues" evidence="3">
    <location>
        <begin position="583"/>
        <end position="592"/>
    </location>
</feature>
<feature type="compositionally biased region" description="Basic and acidic residues" evidence="3">
    <location>
        <begin position="572"/>
        <end position="582"/>
    </location>
</feature>
<feature type="region of interest" description="Disordered" evidence="3">
    <location>
        <begin position="546"/>
        <end position="592"/>
    </location>
</feature>
<comment type="subcellular location">
    <subcellularLocation>
        <location evidence="1">Nucleus</location>
    </subcellularLocation>
</comment>
<feature type="region of interest" description="Disordered" evidence="3">
    <location>
        <begin position="462"/>
        <end position="524"/>
    </location>
</feature>
<dbReference type="GO" id="GO:0005634">
    <property type="term" value="C:nucleus"/>
    <property type="evidence" value="ECO:0007669"/>
    <property type="project" value="UniProtKB-SubCell"/>
</dbReference>
<organism evidence="5 6">
    <name type="scientific">Rhamnusium bicolor</name>
    <dbReference type="NCBI Taxonomy" id="1586634"/>
    <lineage>
        <taxon>Eukaryota</taxon>
        <taxon>Metazoa</taxon>
        <taxon>Ecdysozoa</taxon>
        <taxon>Arthropoda</taxon>
        <taxon>Hexapoda</taxon>
        <taxon>Insecta</taxon>
        <taxon>Pterygota</taxon>
        <taxon>Neoptera</taxon>
        <taxon>Endopterygota</taxon>
        <taxon>Coleoptera</taxon>
        <taxon>Polyphaga</taxon>
        <taxon>Cucujiformia</taxon>
        <taxon>Chrysomeloidea</taxon>
        <taxon>Cerambycidae</taxon>
        <taxon>Lepturinae</taxon>
        <taxon>Rhagiini</taxon>
        <taxon>Rhamnusium</taxon>
    </lineage>
</organism>
<dbReference type="PANTHER" id="PTHR19303">
    <property type="entry name" value="TRANSPOSON"/>
    <property type="match status" value="1"/>
</dbReference>
<dbReference type="Proteomes" id="UP001162156">
    <property type="component" value="Unassembled WGS sequence"/>
</dbReference>
<name>A0AAV8XTE2_9CUCU</name>
<dbReference type="InterPro" id="IPR036397">
    <property type="entry name" value="RNaseH_sf"/>
</dbReference>
<sequence>MNMEGTTTTSSMKTEQGFEDVGKYIKCNEELDFTIVTEKLEFCDEGQLDNFKESLSETEEPKPNVNSCETEEFFMPRNYVRKTVINSYNKESLQNALNAVINDGRKIREVGRCFNIPESTLRKKISLNQLKTSRLGRKPVFTEELEAELTEYVLMLAKLFYGITPKKLRHLAYRYADENNISHNFNKERQLAGKDWLYGFLKRNPKISLRQPEGTSLNRIAAFNADETKRFYSNLKNVIEKFKFQANQIFNMDETGLTTVQKKCPKVYGPKGVKKRYYIPPMLIYPRKRMAPTLQKNGPIGASYMCSKNGWINSELFLDWLHHFQKHAKPTESDPILLVLDNCSSHISIEAYNFCRENHIHMVSLPPHTSGNFQPLDLTFFSPFKNALYREYDLYLTSTGHEKITDYDLAELLNKVFMKVATMEKAVSGFRCSGIYPLDPDKFNENDFAPAKQMSEFLIVESPSKHRTPNSSPTPETPPNPSNRIHNSPISEYQENLNSPKDQQASHMLNGQPPVQSNLPSTSSFVENYLPSTSQPNNSFLKFAPIPRKKQKKLQRVSRAKQHSEILTSTPIKERLEEAQEKKKTKRREIKK</sequence>
<evidence type="ECO:0000259" key="4">
    <source>
        <dbReference type="PROSITE" id="PS51253"/>
    </source>
</evidence>